<comment type="caution">
    <text evidence="8">The sequence shown here is derived from an EMBL/GenBank/DDBJ whole genome shotgun (WGS) entry which is preliminary data.</text>
</comment>
<keyword evidence="4" id="KW-0378">Hydrolase</keyword>
<reference evidence="8 9" key="1">
    <citation type="journal article" date="2022" name="Nat. Ecol. Evol.">
        <title>A masculinizing supergene underlies an exaggerated male reproductive morph in a spider.</title>
        <authorList>
            <person name="Hendrickx F."/>
            <person name="De Corte Z."/>
            <person name="Sonet G."/>
            <person name="Van Belleghem S.M."/>
            <person name="Kostlbacher S."/>
            <person name="Vangestel C."/>
        </authorList>
    </citation>
    <scope>NUCLEOTIDE SEQUENCE [LARGE SCALE GENOMIC DNA]</scope>
    <source>
        <strain evidence="8">W744_W776</strain>
    </source>
</reference>
<dbReference type="Proteomes" id="UP000827092">
    <property type="component" value="Unassembled WGS sequence"/>
</dbReference>
<dbReference type="InterPro" id="IPR043502">
    <property type="entry name" value="DNA/RNA_pol_sf"/>
</dbReference>
<dbReference type="InterPro" id="IPR036691">
    <property type="entry name" value="Endo/exonu/phosph_ase_sf"/>
</dbReference>
<dbReference type="PROSITE" id="PS51462">
    <property type="entry name" value="NUDIX"/>
    <property type="match status" value="1"/>
</dbReference>
<dbReference type="PANTHER" id="PTHR12992:SF11">
    <property type="entry name" value="MITOCHONDRIAL COENZYME A DIPHOSPHATASE NUDT8"/>
    <property type="match status" value="1"/>
</dbReference>
<dbReference type="EMBL" id="JAFNEN010000042">
    <property type="protein sequence ID" value="KAG8198211.1"/>
    <property type="molecule type" value="Genomic_DNA"/>
</dbReference>
<dbReference type="InterPro" id="IPR015797">
    <property type="entry name" value="NUDIX_hydrolase-like_dom_sf"/>
</dbReference>
<dbReference type="SUPFAM" id="SSF56219">
    <property type="entry name" value="DNase I-like"/>
    <property type="match status" value="1"/>
</dbReference>
<dbReference type="GO" id="GO:0046872">
    <property type="term" value="F:metal ion binding"/>
    <property type="evidence" value="ECO:0007669"/>
    <property type="project" value="UniProtKB-KW"/>
</dbReference>
<keyword evidence="5" id="KW-0460">Magnesium</keyword>
<accession>A0AAV6VR25</accession>
<feature type="domain" description="Nudix hydrolase" evidence="7">
    <location>
        <begin position="493"/>
        <end position="632"/>
    </location>
</feature>
<dbReference type="Pfam" id="PF00293">
    <property type="entry name" value="NUDIX"/>
    <property type="match status" value="1"/>
</dbReference>
<evidence type="ECO:0000256" key="5">
    <source>
        <dbReference type="ARBA" id="ARBA00022842"/>
    </source>
</evidence>
<proteinExistence type="predicted"/>
<evidence type="ECO:0000313" key="8">
    <source>
        <dbReference type="EMBL" id="KAG8198211.1"/>
    </source>
</evidence>
<comment type="cofactor">
    <cofactor evidence="2">
        <name>Mg(2+)</name>
        <dbReference type="ChEBI" id="CHEBI:18420"/>
    </cofactor>
</comment>
<name>A0AAV6VR25_9ARAC</name>
<dbReference type="SUPFAM" id="SSF56672">
    <property type="entry name" value="DNA/RNA polymerases"/>
    <property type="match status" value="1"/>
</dbReference>
<evidence type="ECO:0000256" key="4">
    <source>
        <dbReference type="ARBA" id="ARBA00022801"/>
    </source>
</evidence>
<comment type="cofactor">
    <cofactor evidence="1">
        <name>Mn(2+)</name>
        <dbReference type="ChEBI" id="CHEBI:29035"/>
    </cofactor>
</comment>
<sequence>MSCYLPYEETVPLSAPARRFVDNCVQSGWKVIVSCDANAHHIIWGSKDCNNRGEELLLYILSNGLSILNRGNSPTFITSQRSEVIDVTFCNAKAVNCISNWHVSERDYLSDHRLILFNLSGPLLTPPTGNRNPRKVDWDSYREELGLLLGGNVFNFPSLADIDMTVDNVQSAIVQSFNSNSRVASSGLPRRVPWWSKDLGDLRKECRKLFNKAKKTGDWSVYKMRLTAFNKAVRKAKQDSWKDYCSQMEEAWRQSKAVFIPKPGKADYSVAKAFRPICLSSFLLKTLEKMVDRYIRDEVLPQKPLSKFQYAYQPGKSTETALYDLFTVLDRAVNQKELALATFLDIEGAFDRVPTEAITKYINQVTMFCNKVFRNIFFGALQQKYAGSQSLFIRHVFVEFRFFHSVLSSQVAAQNNRLRSHPSANANMKKETTLKGELSSQWFLLSIPLRHSLCKNHFFHRLTFDGVFSDSSKEQFINSVQKMKIMPFNHNKYTRDASIMVPLCRVNGEPSILLTMRSATMGRNKGDVSFPGGMKEISDKSAIDVALRETQEEIGASSNIDVWTVMQPMPSRTGKIKVIPVVAYLGDINLETYSFNKDEVDYIFTLTLESLCNPKNWHYTQFKIGYTLPVYIVGNHRIWGLTAAVLHYTLKALVPDYYTQDISWGCKKLKVGNKF</sequence>
<evidence type="ECO:0000256" key="1">
    <source>
        <dbReference type="ARBA" id="ARBA00001936"/>
    </source>
</evidence>
<evidence type="ECO:0000259" key="7">
    <source>
        <dbReference type="PROSITE" id="PS51462"/>
    </source>
</evidence>
<dbReference type="InterPro" id="IPR045121">
    <property type="entry name" value="CoAse"/>
</dbReference>
<evidence type="ECO:0000313" key="9">
    <source>
        <dbReference type="Proteomes" id="UP000827092"/>
    </source>
</evidence>
<dbReference type="AlphaFoldDB" id="A0AAV6VR25"/>
<dbReference type="Pfam" id="PF00078">
    <property type="entry name" value="RVT_1"/>
    <property type="match status" value="1"/>
</dbReference>
<evidence type="ECO:0000256" key="2">
    <source>
        <dbReference type="ARBA" id="ARBA00001946"/>
    </source>
</evidence>
<dbReference type="Pfam" id="PF14529">
    <property type="entry name" value="Exo_endo_phos_2"/>
    <property type="match status" value="1"/>
</dbReference>
<dbReference type="InterPro" id="IPR000477">
    <property type="entry name" value="RT_dom"/>
</dbReference>
<dbReference type="Gene3D" id="3.60.10.10">
    <property type="entry name" value="Endonuclease/exonuclease/phosphatase"/>
    <property type="match status" value="1"/>
</dbReference>
<dbReference type="InterPro" id="IPR000086">
    <property type="entry name" value="NUDIX_hydrolase_dom"/>
</dbReference>
<keyword evidence="3" id="KW-0479">Metal-binding</keyword>
<protein>
    <recommendedName>
        <fullName evidence="7">Nudix hydrolase domain-containing protein</fullName>
    </recommendedName>
</protein>
<keyword evidence="9" id="KW-1185">Reference proteome</keyword>
<keyword evidence="6" id="KW-0464">Manganese</keyword>
<organism evidence="8 9">
    <name type="scientific">Oedothorax gibbosus</name>
    <dbReference type="NCBI Taxonomy" id="931172"/>
    <lineage>
        <taxon>Eukaryota</taxon>
        <taxon>Metazoa</taxon>
        <taxon>Ecdysozoa</taxon>
        <taxon>Arthropoda</taxon>
        <taxon>Chelicerata</taxon>
        <taxon>Arachnida</taxon>
        <taxon>Araneae</taxon>
        <taxon>Araneomorphae</taxon>
        <taxon>Entelegynae</taxon>
        <taxon>Araneoidea</taxon>
        <taxon>Linyphiidae</taxon>
        <taxon>Erigoninae</taxon>
        <taxon>Oedothorax</taxon>
    </lineage>
</organism>
<dbReference type="GO" id="GO:0010945">
    <property type="term" value="F:coenzyme A diphosphatase activity"/>
    <property type="evidence" value="ECO:0007669"/>
    <property type="project" value="InterPro"/>
</dbReference>
<dbReference type="Gene3D" id="3.90.79.10">
    <property type="entry name" value="Nucleoside Triphosphate Pyrophosphohydrolase"/>
    <property type="match status" value="1"/>
</dbReference>
<evidence type="ECO:0000256" key="3">
    <source>
        <dbReference type="ARBA" id="ARBA00022723"/>
    </source>
</evidence>
<evidence type="ECO:0000256" key="6">
    <source>
        <dbReference type="ARBA" id="ARBA00023211"/>
    </source>
</evidence>
<dbReference type="PANTHER" id="PTHR12992">
    <property type="entry name" value="NUDIX HYDROLASE"/>
    <property type="match status" value="1"/>
</dbReference>
<dbReference type="GO" id="GO:0071897">
    <property type="term" value="P:DNA biosynthetic process"/>
    <property type="evidence" value="ECO:0007669"/>
    <property type="project" value="UniProtKB-ARBA"/>
</dbReference>
<dbReference type="SUPFAM" id="SSF55811">
    <property type="entry name" value="Nudix"/>
    <property type="match status" value="1"/>
</dbReference>
<dbReference type="InterPro" id="IPR005135">
    <property type="entry name" value="Endo/exonuclease/phosphatase"/>
</dbReference>
<dbReference type="CDD" id="cd03426">
    <property type="entry name" value="NUDIX_CoAse_Nudt7"/>
    <property type="match status" value="1"/>
</dbReference>
<gene>
    <name evidence="8" type="ORF">JTE90_015308</name>
</gene>